<protein>
    <submittedName>
        <fullName evidence="2">Uncharacterized protein</fullName>
    </submittedName>
</protein>
<accession>A0A6S7IJB9</accession>
<evidence type="ECO:0000313" key="2">
    <source>
        <dbReference type="EMBL" id="CAB4019184.1"/>
    </source>
</evidence>
<sequence length="86" mass="9875">LNSIQVPDFRENQMNNEHVNEILNNKNSSLLNNMQVPDPRENQIENIDLTAKPKERINTMGNENKVLNPQPNNENSNSGKNRPLIQ</sequence>
<dbReference type="AlphaFoldDB" id="A0A6S7IJB9"/>
<comment type="caution">
    <text evidence="2">The sequence shown here is derived from an EMBL/GenBank/DDBJ whole genome shotgun (WGS) entry which is preliminary data.</text>
</comment>
<keyword evidence="3" id="KW-1185">Reference proteome</keyword>
<name>A0A6S7IJB9_PARCT</name>
<proteinExistence type="predicted"/>
<evidence type="ECO:0000313" key="3">
    <source>
        <dbReference type="Proteomes" id="UP001152795"/>
    </source>
</evidence>
<gene>
    <name evidence="2" type="ORF">PACLA_8A041731</name>
</gene>
<dbReference type="EMBL" id="CACRXK020010336">
    <property type="protein sequence ID" value="CAB4019184.1"/>
    <property type="molecule type" value="Genomic_DNA"/>
</dbReference>
<feature type="compositionally biased region" description="Polar residues" evidence="1">
    <location>
        <begin position="59"/>
        <end position="80"/>
    </location>
</feature>
<feature type="region of interest" description="Disordered" evidence="1">
    <location>
        <begin position="35"/>
        <end position="86"/>
    </location>
</feature>
<dbReference type="Proteomes" id="UP001152795">
    <property type="component" value="Unassembled WGS sequence"/>
</dbReference>
<evidence type="ECO:0000256" key="1">
    <source>
        <dbReference type="SAM" id="MobiDB-lite"/>
    </source>
</evidence>
<feature type="non-terminal residue" evidence="2">
    <location>
        <position position="1"/>
    </location>
</feature>
<reference evidence="2" key="1">
    <citation type="submission" date="2020-04" db="EMBL/GenBank/DDBJ databases">
        <authorList>
            <person name="Alioto T."/>
            <person name="Alioto T."/>
            <person name="Gomez Garrido J."/>
        </authorList>
    </citation>
    <scope>NUCLEOTIDE SEQUENCE</scope>
    <source>
        <strain evidence="2">A484AB</strain>
    </source>
</reference>
<organism evidence="2 3">
    <name type="scientific">Paramuricea clavata</name>
    <name type="common">Red gorgonian</name>
    <name type="synonym">Violescent sea-whip</name>
    <dbReference type="NCBI Taxonomy" id="317549"/>
    <lineage>
        <taxon>Eukaryota</taxon>
        <taxon>Metazoa</taxon>
        <taxon>Cnidaria</taxon>
        <taxon>Anthozoa</taxon>
        <taxon>Octocorallia</taxon>
        <taxon>Malacalcyonacea</taxon>
        <taxon>Plexauridae</taxon>
        <taxon>Paramuricea</taxon>
    </lineage>
</organism>